<dbReference type="SUPFAM" id="SSF50486">
    <property type="entry name" value="FMT C-terminal domain-like"/>
    <property type="match status" value="1"/>
</dbReference>
<dbReference type="Pfam" id="PF00975">
    <property type="entry name" value="Thioesterase"/>
    <property type="match status" value="1"/>
</dbReference>
<evidence type="ECO:0000256" key="3">
    <source>
        <dbReference type="ARBA" id="ARBA00022450"/>
    </source>
</evidence>
<dbReference type="InterPro" id="IPR011034">
    <property type="entry name" value="Formyl_transferase-like_C_sf"/>
</dbReference>
<dbReference type="Gene3D" id="3.30.300.30">
    <property type="match status" value="1"/>
</dbReference>
<dbReference type="Proteomes" id="UP000260665">
    <property type="component" value="Unassembled WGS sequence"/>
</dbReference>
<evidence type="ECO:0000259" key="5">
    <source>
        <dbReference type="PROSITE" id="PS50075"/>
    </source>
</evidence>
<dbReference type="Gene3D" id="2.30.38.10">
    <property type="entry name" value="Luciferase, Domain 3"/>
    <property type="match status" value="1"/>
</dbReference>
<dbReference type="SMART" id="SM00823">
    <property type="entry name" value="PKS_PP"/>
    <property type="match status" value="1"/>
</dbReference>
<dbReference type="Gene3D" id="1.10.1200.10">
    <property type="entry name" value="ACP-like"/>
    <property type="match status" value="1"/>
</dbReference>
<comment type="similarity">
    <text evidence="2">Belongs to the ATP-dependent AMP-binding enzyme family.</text>
</comment>
<dbReference type="SUPFAM" id="SSF53328">
    <property type="entry name" value="Formyltransferase"/>
    <property type="match status" value="1"/>
</dbReference>
<dbReference type="InterPro" id="IPR020806">
    <property type="entry name" value="PKS_PP-bd"/>
</dbReference>
<dbReference type="PANTHER" id="PTHR45527:SF1">
    <property type="entry name" value="FATTY ACID SYNTHASE"/>
    <property type="match status" value="1"/>
</dbReference>
<dbReference type="InterPro" id="IPR045851">
    <property type="entry name" value="AMP-bd_C_sf"/>
</dbReference>
<dbReference type="Pfam" id="PF00550">
    <property type="entry name" value="PP-binding"/>
    <property type="match status" value="1"/>
</dbReference>
<protein>
    <recommendedName>
        <fullName evidence="5">Carrier domain-containing protein</fullName>
    </recommendedName>
</protein>
<dbReference type="GO" id="GO:0044550">
    <property type="term" value="P:secondary metabolite biosynthetic process"/>
    <property type="evidence" value="ECO:0007669"/>
    <property type="project" value="UniProtKB-ARBA"/>
</dbReference>
<sequence length="1431" mass="155145">MQDLLDRGHKVLGLVTQAEVVRRWATEQNIPLLTAEDYPALLQQQAVDLVLSIAYSGFVSKDEAALARLASVCYHDGHYPRRADMHSTAWSLAQGARQHEIIWQFLTGDAGQGAVLERRTLDVAPRETSVSLNMRNSAMALESFQVLLARLEQGDLQPMLLDAEPQANMVLRDERPAALCVIDWADSAVGIDALVCACDFGQYPNPFAATKLLHKGCAIIVQATEPIDTVLSTFTTLEPGQITEVDDESITVACGQGELRLKRLSTLFGEVLTARQALTLLGLKVGEVMDGLPVASADLLSSLSMDLAKTEGHWLRALTQRVAPSLPLITGDKSAHTQGLRLAMEWSHTPETAAAVFAFTLSCLMQQDRFDLAFAATNGLADEAHAAASALLLPVMPLAVEIDAARGFEALVQSLSERMALLKGAAVLADVVARHPVLRGQADLRAGSVSEIAVLLQSADAPADEALPAGVHLALVVQVAPTVRYWLRSADGVAASLVIDIAQCLSVVANKVVQQPALALATVDVLDDATRTRQVVAWNATQRAFPEQLRIHELFETQVALRPEATALVCQGQTLSFAELERQANQVANVLQGRGIGPGQYVAVLVERGFTLIASLIGVAKSGAAYLPIDPTYPTERVQFVLGDANCVAAIVSPEFAGRCNLPEERLLIAGSDVFRSAAATRPVCSALPTDVCYTIYTSGSTGNPKGVVLTHRAVVNTLDWVNRSFGVGPADRLLFVTSPSFDLSVYDIFGALGAGASVDIATAALLREPADLTQYVARAGITIWDSAPPALARLASFFPDVFAGASLRLVMLSGDWIPVWLPDKLMAVFPGVKVKSLGGATEAAIWSNYYPVDKVDPAWTSIPYGYPIQNARYYILDTHLRPVPVSIPGDLYIAGDCLAQGYLNREELTQERFVADPFHAGQRMYKTGDLARFWSDGTMEFLGRSDFQVKIRGYRVEIGEVESALRALPGVRDAICTTWVDGADQKSLVAYLLSADGALLDPAGIKQSLAGKLPDYMVPSYVIAMRAFPLSANGKLDRKALPSPSEAASTQTYRAPGTQMEKALVGIWQDVLKRPQIGVGDNFFDIGGHSLLAVTLMTRLRNQLQLTAPLSKLIEHPTIEQLAHYLDTANQGAMTTPTHGLMELRKGGCHNFFLVHDGDGEVLLYRTLAQHLPEQFNVYGVPPRSLPRIPMADRTLEQMASSYVAEIRTRQPVGPYYLGGLCAGGVIAFEMAVQLERAGQQVGVVTIMDAVEPLTKPRAFFTSKRRWQRFASVFADAMQGKEMTSRTFPLLAAFGTAVRKVLNVVLYETTLRIKRAFTSFRLRLLDLVLARGWMWPSFLPSLTPREIYVGAIGKYVPGAQIKASVVVMKASEGADADEPLIYQIEDPMLGWGRVSKGELEVMDVKGGHSSMLQMPHVEALARQFADVLPK</sequence>
<dbReference type="PANTHER" id="PTHR45527">
    <property type="entry name" value="NONRIBOSOMAL PEPTIDE SYNTHETASE"/>
    <property type="match status" value="1"/>
</dbReference>
<dbReference type="PROSITE" id="PS50075">
    <property type="entry name" value="CARRIER"/>
    <property type="match status" value="1"/>
</dbReference>
<accession>A0A3E1RF53</accession>
<dbReference type="InterPro" id="IPR000873">
    <property type="entry name" value="AMP-dep_synth/lig_dom"/>
</dbReference>
<dbReference type="SUPFAM" id="SSF53474">
    <property type="entry name" value="alpha/beta-Hydrolases"/>
    <property type="match status" value="1"/>
</dbReference>
<evidence type="ECO:0000256" key="1">
    <source>
        <dbReference type="ARBA" id="ARBA00001957"/>
    </source>
</evidence>
<comment type="cofactor">
    <cofactor evidence="1">
        <name>pantetheine 4'-phosphate</name>
        <dbReference type="ChEBI" id="CHEBI:47942"/>
    </cofactor>
</comment>
<gene>
    <name evidence="6" type="ORF">DIC66_04580</name>
</gene>
<dbReference type="GO" id="GO:0005737">
    <property type="term" value="C:cytoplasm"/>
    <property type="evidence" value="ECO:0007669"/>
    <property type="project" value="TreeGrafter"/>
</dbReference>
<dbReference type="RefSeq" id="WP_117174539.1">
    <property type="nucleotide sequence ID" value="NZ_QFZK01000002.1"/>
</dbReference>
<dbReference type="GO" id="GO:0043041">
    <property type="term" value="P:amino acid activation for nonribosomal peptide biosynthetic process"/>
    <property type="evidence" value="ECO:0007669"/>
    <property type="project" value="TreeGrafter"/>
</dbReference>
<dbReference type="OrthoDB" id="6297021at2"/>
<dbReference type="EMBL" id="QFZK01000002">
    <property type="protein sequence ID" value="RFO98006.1"/>
    <property type="molecule type" value="Genomic_DNA"/>
</dbReference>
<dbReference type="InterPro" id="IPR005793">
    <property type="entry name" value="Formyl_trans_C"/>
</dbReference>
<evidence type="ECO:0000313" key="7">
    <source>
        <dbReference type="Proteomes" id="UP000260665"/>
    </source>
</evidence>
<dbReference type="SUPFAM" id="SSF47336">
    <property type="entry name" value="ACP-like"/>
    <property type="match status" value="1"/>
</dbReference>
<dbReference type="Gene3D" id="3.40.50.980">
    <property type="match status" value="2"/>
</dbReference>
<comment type="caution">
    <text evidence="6">The sequence shown here is derived from an EMBL/GenBank/DDBJ whole genome shotgun (WGS) entry which is preliminary data.</text>
</comment>
<name>A0A3E1RF53_9BURK</name>
<dbReference type="InterPro" id="IPR029058">
    <property type="entry name" value="AB_hydrolase_fold"/>
</dbReference>
<keyword evidence="7" id="KW-1185">Reference proteome</keyword>
<organism evidence="6 7">
    <name type="scientific">Rhodoferax lacus</name>
    <dbReference type="NCBI Taxonomy" id="2184758"/>
    <lineage>
        <taxon>Bacteria</taxon>
        <taxon>Pseudomonadati</taxon>
        <taxon>Pseudomonadota</taxon>
        <taxon>Betaproteobacteria</taxon>
        <taxon>Burkholderiales</taxon>
        <taxon>Comamonadaceae</taxon>
        <taxon>Rhodoferax</taxon>
    </lineage>
</organism>
<proteinExistence type="inferred from homology"/>
<dbReference type="GO" id="GO:0031177">
    <property type="term" value="F:phosphopantetheine binding"/>
    <property type="evidence" value="ECO:0007669"/>
    <property type="project" value="InterPro"/>
</dbReference>
<evidence type="ECO:0000256" key="4">
    <source>
        <dbReference type="ARBA" id="ARBA00022553"/>
    </source>
</evidence>
<dbReference type="Pfam" id="PF02911">
    <property type="entry name" value="Formyl_trans_C"/>
    <property type="match status" value="1"/>
</dbReference>
<dbReference type="SUPFAM" id="SSF56801">
    <property type="entry name" value="Acetyl-CoA synthetase-like"/>
    <property type="match status" value="1"/>
</dbReference>
<dbReference type="GO" id="GO:0003824">
    <property type="term" value="F:catalytic activity"/>
    <property type="evidence" value="ECO:0007669"/>
    <property type="project" value="InterPro"/>
</dbReference>
<dbReference type="Gene3D" id="3.40.50.1820">
    <property type="entry name" value="alpha/beta hydrolase"/>
    <property type="match status" value="1"/>
</dbReference>
<keyword evidence="4" id="KW-0597">Phosphoprotein</keyword>
<keyword evidence="3" id="KW-0596">Phosphopantetheine</keyword>
<dbReference type="FunFam" id="1.10.1200.10:FF:000005">
    <property type="entry name" value="Nonribosomal peptide synthetase 1"/>
    <property type="match status" value="1"/>
</dbReference>
<feature type="domain" description="Carrier" evidence="5">
    <location>
        <begin position="1056"/>
        <end position="1131"/>
    </location>
</feature>
<dbReference type="Gene3D" id="3.40.50.12230">
    <property type="match status" value="1"/>
</dbReference>
<dbReference type="Pfam" id="PF13193">
    <property type="entry name" value="AMP-binding_C"/>
    <property type="match status" value="1"/>
</dbReference>
<dbReference type="NCBIfam" id="TIGR01733">
    <property type="entry name" value="AA-adenyl-dom"/>
    <property type="match status" value="1"/>
</dbReference>
<dbReference type="InterPro" id="IPR010071">
    <property type="entry name" value="AA_adenyl_dom"/>
</dbReference>
<dbReference type="FunFam" id="3.40.50.12780:FF:000012">
    <property type="entry name" value="Non-ribosomal peptide synthetase"/>
    <property type="match status" value="1"/>
</dbReference>
<dbReference type="InterPro" id="IPR036736">
    <property type="entry name" value="ACP-like_sf"/>
</dbReference>
<dbReference type="FunFam" id="3.30.300.30:FF:000010">
    <property type="entry name" value="Enterobactin synthetase component F"/>
    <property type="match status" value="1"/>
</dbReference>
<dbReference type="CDD" id="cd05930">
    <property type="entry name" value="A_NRPS"/>
    <property type="match status" value="1"/>
</dbReference>
<reference evidence="6 7" key="1">
    <citation type="submission" date="2018-05" db="EMBL/GenBank/DDBJ databases">
        <title>Rhodoferax soyangensis sp.nov., isolated from an oligotrophic freshwater lake.</title>
        <authorList>
            <person name="Park M."/>
        </authorList>
    </citation>
    <scope>NUCLEOTIDE SEQUENCE [LARGE SCALE GENOMIC DNA]</scope>
    <source>
        <strain evidence="6 7">IMCC26218</strain>
    </source>
</reference>
<dbReference type="InterPro" id="IPR009081">
    <property type="entry name" value="PP-bd_ACP"/>
</dbReference>
<dbReference type="FunFam" id="2.30.38.10:FF:000001">
    <property type="entry name" value="Non-ribosomal peptide synthetase PvdI"/>
    <property type="match status" value="1"/>
</dbReference>
<evidence type="ECO:0000313" key="6">
    <source>
        <dbReference type="EMBL" id="RFO98006.1"/>
    </source>
</evidence>
<dbReference type="Pfam" id="PF00501">
    <property type="entry name" value="AMP-binding"/>
    <property type="match status" value="1"/>
</dbReference>
<evidence type="ECO:0000256" key="2">
    <source>
        <dbReference type="ARBA" id="ARBA00006432"/>
    </source>
</evidence>
<dbReference type="InterPro" id="IPR001031">
    <property type="entry name" value="Thioesterase"/>
</dbReference>
<dbReference type="InterPro" id="IPR025110">
    <property type="entry name" value="AMP-bd_C"/>
</dbReference>
<dbReference type="InterPro" id="IPR036477">
    <property type="entry name" value="Formyl_transf_N_sf"/>
</dbReference>
<dbReference type="FunFam" id="3.40.50.980:FF:000001">
    <property type="entry name" value="Non-ribosomal peptide synthetase"/>
    <property type="match status" value="1"/>
</dbReference>